<evidence type="ECO:0000313" key="3">
    <source>
        <dbReference type="EMBL" id="MCJ8355642.1"/>
    </source>
</evidence>
<dbReference type="AlphaFoldDB" id="A0AAW5EY22"/>
<dbReference type="PANTHER" id="PTHR11528">
    <property type="entry name" value="HEAT SHOCK PROTEIN 90 FAMILY MEMBER"/>
    <property type="match status" value="1"/>
</dbReference>
<feature type="non-terminal residue" evidence="3">
    <location>
        <position position="149"/>
    </location>
</feature>
<evidence type="ECO:0000256" key="2">
    <source>
        <dbReference type="ARBA" id="ARBA00023186"/>
    </source>
</evidence>
<dbReference type="Gene3D" id="1.20.120.790">
    <property type="entry name" value="Heat shock protein 90, C-terminal domain"/>
    <property type="match status" value="1"/>
</dbReference>
<accession>A0AAW5EY22</accession>
<comment type="caution">
    <text evidence="3">The sequence shown here is derived from an EMBL/GenBank/DDBJ whole genome shotgun (WGS) entry which is preliminary data.</text>
</comment>
<reference evidence="3" key="2">
    <citation type="submission" date="2022-03" db="EMBL/GenBank/DDBJ databases">
        <authorList>
            <person name="Ryngajllo M."/>
            <person name="Jacek P."/>
            <person name="Kubiak K."/>
        </authorList>
    </citation>
    <scope>NUCLEOTIDE SEQUENCE</scope>
    <source>
        <strain evidence="3">SI1</strain>
    </source>
</reference>
<gene>
    <name evidence="3" type="ORF">K1W68_16910</name>
</gene>
<feature type="non-terminal residue" evidence="3">
    <location>
        <position position="1"/>
    </location>
</feature>
<evidence type="ECO:0000256" key="1">
    <source>
        <dbReference type="ARBA" id="ARBA00008239"/>
    </source>
</evidence>
<dbReference type="InterPro" id="IPR001404">
    <property type="entry name" value="Hsp90_fam"/>
</dbReference>
<comment type="similarity">
    <text evidence="1">Belongs to the heat shock protein 90 family.</text>
</comment>
<organism evidence="3 4">
    <name type="scientific">Novacetimonas hansenii</name>
    <name type="common">Komagataeibacter hansenii</name>
    <dbReference type="NCBI Taxonomy" id="436"/>
    <lineage>
        <taxon>Bacteria</taxon>
        <taxon>Pseudomonadati</taxon>
        <taxon>Pseudomonadota</taxon>
        <taxon>Alphaproteobacteria</taxon>
        <taxon>Acetobacterales</taxon>
        <taxon>Acetobacteraceae</taxon>
        <taxon>Novacetimonas</taxon>
    </lineage>
</organism>
<protein>
    <submittedName>
        <fullName evidence="3">Molecular chaperone HtpG</fullName>
    </submittedName>
</protein>
<evidence type="ECO:0000313" key="4">
    <source>
        <dbReference type="Proteomes" id="UP001202887"/>
    </source>
</evidence>
<dbReference type="GO" id="GO:0016887">
    <property type="term" value="F:ATP hydrolysis activity"/>
    <property type="evidence" value="ECO:0007669"/>
    <property type="project" value="InterPro"/>
</dbReference>
<dbReference type="EMBL" id="JAIBCX010000286">
    <property type="protein sequence ID" value="MCJ8355642.1"/>
    <property type="molecule type" value="Genomic_DNA"/>
</dbReference>
<proteinExistence type="inferred from homology"/>
<dbReference type="InterPro" id="IPR037196">
    <property type="entry name" value="HSP90_C"/>
</dbReference>
<dbReference type="GO" id="GO:0140662">
    <property type="term" value="F:ATP-dependent protein folding chaperone"/>
    <property type="evidence" value="ECO:0007669"/>
    <property type="project" value="InterPro"/>
</dbReference>
<dbReference type="Pfam" id="PF00183">
    <property type="entry name" value="HSP90"/>
    <property type="match status" value="1"/>
</dbReference>
<dbReference type="Proteomes" id="UP001202887">
    <property type="component" value="Unassembled WGS sequence"/>
</dbReference>
<dbReference type="GO" id="GO:0051082">
    <property type="term" value="F:unfolded protein binding"/>
    <property type="evidence" value="ECO:0007669"/>
    <property type="project" value="InterPro"/>
</dbReference>
<dbReference type="SUPFAM" id="SSF110942">
    <property type="entry name" value="HSP90 C-terminal domain"/>
    <property type="match status" value="1"/>
</dbReference>
<name>A0AAW5EY22_NOVHA</name>
<dbReference type="GO" id="GO:0005524">
    <property type="term" value="F:ATP binding"/>
    <property type="evidence" value="ECO:0007669"/>
    <property type="project" value="InterPro"/>
</dbReference>
<sequence length="149" mass="16214">IEVLLLSDPVDSFWPDRLGVYKDTPLRNISQFHTDLEKFGAPEETQAEKDALEVVIPALKEALGDAVSDVKGTNRLVNSAVVLAAPESGPDLQMIRLMKRSGQQVPDTAPVLQVNPAHPLVLDLAARVKNGDPVQDIALVLMDMARIQD</sequence>
<reference evidence="3" key="1">
    <citation type="journal article" date="2021" name="Polymers (Basel)">
        <title>Highly Stretchable Bacterial Cellulose Produced by Komagataeibacter hansenii SI1.</title>
        <authorList>
            <person name="Cielecka I."/>
            <person name="Ryngajllo M."/>
            <person name="Maniukiewicz W."/>
            <person name="Bielecki S."/>
        </authorList>
    </citation>
    <scope>NUCLEOTIDE SEQUENCE</scope>
    <source>
        <strain evidence="3">SI1</strain>
    </source>
</reference>
<keyword evidence="2" id="KW-0143">Chaperone</keyword>